<gene>
    <name evidence="1" type="ORF">JJB74_31830</name>
</gene>
<evidence type="ECO:0000313" key="2">
    <source>
        <dbReference type="Proteomes" id="UP000622890"/>
    </source>
</evidence>
<dbReference type="RefSeq" id="WP_200598576.1">
    <property type="nucleotide sequence ID" value="NZ_JAEPBG010000043.1"/>
</dbReference>
<keyword evidence="2" id="KW-1185">Reference proteome</keyword>
<evidence type="ECO:0000313" key="1">
    <source>
        <dbReference type="EMBL" id="MBK4739206.1"/>
    </source>
</evidence>
<dbReference type="EMBL" id="JAEPBG010000043">
    <property type="protein sequence ID" value="MBK4739206.1"/>
    <property type="molecule type" value="Genomic_DNA"/>
</dbReference>
<dbReference type="AlphaFoldDB" id="A0A934T1P1"/>
<sequence>MRKIIVLSIFFALVGCSDESEKHVNATPEMVAAANPGPAANYVPPVYTPPPKPSHLYSMEEDGEYGYEPGISENDEKSGTKAQALIMVRYLGESNGVHSVQVGDANVRQVTSCKLPCEFVKNKTYVAGTLVKTETMRAAEGSIVWAVMQDIQNGELKPYGKHKG</sequence>
<accession>A0A934T1P1</accession>
<evidence type="ECO:0008006" key="3">
    <source>
        <dbReference type="Google" id="ProtNLM"/>
    </source>
</evidence>
<proteinExistence type="predicted"/>
<dbReference type="Proteomes" id="UP000622890">
    <property type="component" value="Unassembled WGS sequence"/>
</dbReference>
<name>A0A934T1P1_9BURK</name>
<reference evidence="1" key="1">
    <citation type="submission" date="2021-01" db="EMBL/GenBank/DDBJ databases">
        <title>Genome sequence of strain Noviherbaspirillum sp. DKR-6.</title>
        <authorList>
            <person name="Chaudhary D.K."/>
        </authorList>
    </citation>
    <scope>NUCLEOTIDE SEQUENCE</scope>
    <source>
        <strain evidence="1">DKR-6</strain>
    </source>
</reference>
<protein>
    <recommendedName>
        <fullName evidence="3">Lipoprotein</fullName>
    </recommendedName>
</protein>
<organism evidence="1 2">
    <name type="scientific">Noviherbaspirillum pedocola</name>
    <dbReference type="NCBI Taxonomy" id="2801341"/>
    <lineage>
        <taxon>Bacteria</taxon>
        <taxon>Pseudomonadati</taxon>
        <taxon>Pseudomonadota</taxon>
        <taxon>Betaproteobacteria</taxon>
        <taxon>Burkholderiales</taxon>
        <taxon>Oxalobacteraceae</taxon>
        <taxon>Noviherbaspirillum</taxon>
    </lineage>
</organism>
<comment type="caution">
    <text evidence="1">The sequence shown here is derived from an EMBL/GenBank/DDBJ whole genome shotgun (WGS) entry which is preliminary data.</text>
</comment>
<dbReference type="PROSITE" id="PS51257">
    <property type="entry name" value="PROKAR_LIPOPROTEIN"/>
    <property type="match status" value="1"/>
</dbReference>